<dbReference type="Pfam" id="PF04757">
    <property type="entry name" value="Pex2_Pex12"/>
    <property type="match status" value="2"/>
</dbReference>
<keyword evidence="13" id="KW-0862">Zinc</keyword>
<proteinExistence type="inferred from homology"/>
<evidence type="ECO:0000256" key="9">
    <source>
        <dbReference type="ARBA" id="ARBA00022692"/>
    </source>
</evidence>
<feature type="compositionally biased region" description="Low complexity" evidence="19">
    <location>
        <begin position="396"/>
        <end position="411"/>
    </location>
</feature>
<feature type="region of interest" description="Disordered" evidence="19">
    <location>
        <begin position="1"/>
        <end position="31"/>
    </location>
</feature>
<evidence type="ECO:0000256" key="10">
    <source>
        <dbReference type="ARBA" id="ARBA00022723"/>
    </source>
</evidence>
<evidence type="ECO:0000256" key="5">
    <source>
        <dbReference type="ARBA" id="ARBA00012483"/>
    </source>
</evidence>
<evidence type="ECO:0000256" key="7">
    <source>
        <dbReference type="ARBA" id="ARBA00022593"/>
    </source>
</evidence>
<evidence type="ECO:0000256" key="11">
    <source>
        <dbReference type="ARBA" id="ARBA00022771"/>
    </source>
</evidence>
<comment type="catalytic activity">
    <reaction evidence="1">
        <text>S-ubiquitinyl-[E2 ubiquitin-conjugating enzyme]-L-cysteine + [acceptor protein]-L-lysine = [E2 ubiquitin-conjugating enzyme]-L-cysteine + N(6)-ubiquitinyl-[acceptor protein]-L-lysine.</text>
        <dbReference type="EC" id="2.3.2.27"/>
    </reaction>
</comment>
<feature type="domain" description="RING-type" evidence="20">
    <location>
        <begin position="426"/>
        <end position="464"/>
    </location>
</feature>
<evidence type="ECO:0000256" key="17">
    <source>
        <dbReference type="ARBA" id="ARBA00023140"/>
    </source>
</evidence>
<keyword evidence="6" id="KW-0813">Transport</keyword>
<evidence type="ECO:0000256" key="4">
    <source>
        <dbReference type="ARBA" id="ARBA00008704"/>
    </source>
</evidence>
<evidence type="ECO:0000256" key="12">
    <source>
        <dbReference type="ARBA" id="ARBA00022786"/>
    </source>
</evidence>
<keyword evidence="22" id="KW-1185">Reference proteome</keyword>
<evidence type="ECO:0000259" key="20">
    <source>
        <dbReference type="PROSITE" id="PS50089"/>
    </source>
</evidence>
<feature type="region of interest" description="Disordered" evidence="19">
    <location>
        <begin position="396"/>
        <end position="415"/>
    </location>
</feature>
<evidence type="ECO:0000256" key="8">
    <source>
        <dbReference type="ARBA" id="ARBA00022679"/>
    </source>
</evidence>
<dbReference type="OrthoDB" id="6270329at2759"/>
<comment type="caution">
    <text evidence="21">The sequence shown here is derived from an EMBL/GenBank/DDBJ whole genome shotgun (WGS) entry which is preliminary data.</text>
</comment>
<keyword evidence="14" id="KW-0653">Protein transport</keyword>
<dbReference type="InterPro" id="IPR013083">
    <property type="entry name" value="Znf_RING/FYVE/PHD"/>
</dbReference>
<keyword evidence="17" id="KW-0576">Peroxisome</keyword>
<organism evidence="21 22">
    <name type="scientific">Raphidocelis subcapitata</name>
    <dbReference type="NCBI Taxonomy" id="307507"/>
    <lineage>
        <taxon>Eukaryota</taxon>
        <taxon>Viridiplantae</taxon>
        <taxon>Chlorophyta</taxon>
        <taxon>core chlorophytes</taxon>
        <taxon>Chlorophyceae</taxon>
        <taxon>CS clade</taxon>
        <taxon>Sphaeropleales</taxon>
        <taxon>Selenastraceae</taxon>
        <taxon>Raphidocelis</taxon>
    </lineage>
</organism>
<dbReference type="GO" id="GO:0008270">
    <property type="term" value="F:zinc ion binding"/>
    <property type="evidence" value="ECO:0007669"/>
    <property type="project" value="UniProtKB-KW"/>
</dbReference>
<dbReference type="EMBL" id="BDRX01000012">
    <property type="protein sequence ID" value="GBF89804.1"/>
    <property type="molecule type" value="Genomic_DNA"/>
</dbReference>
<dbReference type="GO" id="GO:0061630">
    <property type="term" value="F:ubiquitin protein ligase activity"/>
    <property type="evidence" value="ECO:0007669"/>
    <property type="project" value="UniProtKB-EC"/>
</dbReference>
<evidence type="ECO:0000313" key="22">
    <source>
        <dbReference type="Proteomes" id="UP000247498"/>
    </source>
</evidence>
<evidence type="ECO:0000256" key="18">
    <source>
        <dbReference type="PROSITE-ProRule" id="PRU00175"/>
    </source>
</evidence>
<dbReference type="STRING" id="307507.A0A2V0NQA0"/>
<dbReference type="Proteomes" id="UP000247498">
    <property type="component" value="Unassembled WGS sequence"/>
</dbReference>
<evidence type="ECO:0000256" key="3">
    <source>
        <dbReference type="ARBA" id="ARBA00004906"/>
    </source>
</evidence>
<evidence type="ECO:0000256" key="6">
    <source>
        <dbReference type="ARBA" id="ARBA00022448"/>
    </source>
</evidence>
<keyword evidence="15" id="KW-1133">Transmembrane helix</keyword>
<keyword evidence="11 18" id="KW-0863">Zinc-finger</keyword>
<dbReference type="GO" id="GO:0005778">
    <property type="term" value="C:peroxisomal membrane"/>
    <property type="evidence" value="ECO:0007669"/>
    <property type="project" value="UniProtKB-SubCell"/>
</dbReference>
<evidence type="ECO:0000313" key="21">
    <source>
        <dbReference type="EMBL" id="GBF89804.1"/>
    </source>
</evidence>
<evidence type="ECO:0000256" key="13">
    <source>
        <dbReference type="ARBA" id="ARBA00022833"/>
    </source>
</evidence>
<sequence length="480" mass="48746">MASPASAPAPAAPAPAPQQRAGPTPPRPPPQLLWALAPQPDIVRAVQKDALYLEQLLECLQDAVMRVLGPIPALQYAREWRALSAAAYHLLTTGAGLQTLGEEYCDILQLAGRPPTPARPFGTAGAAAGQAAWAPLDARGPAPPSVRIALALLQSLGPYAGERAAAAIARSAGGGAGDGGWGDDADNARAWGWGEAARSGADGRHGGDSTSSSGGGGGGHAEEGSGTGGCGSGAEVYGSGSGSGGTSTPLRAAMACWLRHVRQRLDRLAAAARASPALLRARDAAAARWPELCALAGFAARAHLALFYLSGAYYQWEKRLLGVTHTSVSPYAGQRASYRVLGWLLVAQLAVSAAMQAAPLARGIKRGASSGGGLGAGDYAAGQHAALLPERGWDPGADGAASSSGGQASSRHGGGQLLAGARRGTCPLCLSPRSNPACTPCGHCFCFHCIASWCGEKPECPLCRAPVIAPQLVCLYHSDF</sequence>
<dbReference type="InterPro" id="IPR001841">
    <property type="entry name" value="Znf_RING"/>
</dbReference>
<feature type="compositionally biased region" description="Gly residues" evidence="19">
    <location>
        <begin position="213"/>
        <end position="232"/>
    </location>
</feature>
<keyword evidence="10" id="KW-0479">Metal-binding</keyword>
<evidence type="ECO:0000256" key="1">
    <source>
        <dbReference type="ARBA" id="ARBA00000900"/>
    </source>
</evidence>
<dbReference type="AlphaFoldDB" id="A0A2V0NQA0"/>
<dbReference type="PROSITE" id="PS50089">
    <property type="entry name" value="ZF_RING_2"/>
    <property type="match status" value="1"/>
</dbReference>
<evidence type="ECO:0000256" key="19">
    <source>
        <dbReference type="SAM" id="MobiDB-lite"/>
    </source>
</evidence>
<dbReference type="PANTHER" id="PTHR23350:SF0">
    <property type="entry name" value="PEROXISOME BIOGENESIS FACTOR 10"/>
    <property type="match status" value="1"/>
</dbReference>
<dbReference type="CDD" id="cd16527">
    <property type="entry name" value="RING-HC_PEX10"/>
    <property type="match status" value="1"/>
</dbReference>
<evidence type="ECO:0000256" key="15">
    <source>
        <dbReference type="ARBA" id="ARBA00022989"/>
    </source>
</evidence>
<dbReference type="Pfam" id="PF13920">
    <property type="entry name" value="zf-C3HC4_3"/>
    <property type="match status" value="1"/>
</dbReference>
<dbReference type="FunCoup" id="A0A2V0NQA0">
    <property type="interactions" value="1921"/>
</dbReference>
<dbReference type="SMART" id="SM00184">
    <property type="entry name" value="RING"/>
    <property type="match status" value="1"/>
</dbReference>
<dbReference type="EC" id="2.3.2.27" evidence="5"/>
<dbReference type="PANTHER" id="PTHR23350">
    <property type="entry name" value="PEROXISOME ASSEMBLY PROTEIN 10"/>
    <property type="match status" value="1"/>
</dbReference>
<protein>
    <recommendedName>
        <fullName evidence="5">RING-type E3 ubiquitin transferase</fullName>
        <ecNumber evidence="5">2.3.2.27</ecNumber>
    </recommendedName>
</protein>
<comment type="similarity">
    <text evidence="4">Belongs to the pex2/pex10/pex12 family.</text>
</comment>
<keyword evidence="7" id="KW-0962">Peroxisome biogenesis</keyword>
<dbReference type="Gene3D" id="3.30.40.10">
    <property type="entry name" value="Zinc/RING finger domain, C3HC4 (zinc finger)"/>
    <property type="match status" value="1"/>
</dbReference>
<dbReference type="PROSITE" id="PS00518">
    <property type="entry name" value="ZF_RING_1"/>
    <property type="match status" value="1"/>
</dbReference>
<dbReference type="InParanoid" id="A0A2V0NQA0"/>
<keyword evidence="12" id="KW-0833">Ubl conjugation pathway</keyword>
<keyword evidence="16" id="KW-0472">Membrane</keyword>
<dbReference type="GO" id="GO:0016558">
    <property type="term" value="P:protein import into peroxisome matrix"/>
    <property type="evidence" value="ECO:0007669"/>
    <property type="project" value="InterPro"/>
</dbReference>
<dbReference type="SUPFAM" id="SSF57850">
    <property type="entry name" value="RING/U-box"/>
    <property type="match status" value="1"/>
</dbReference>
<dbReference type="InterPro" id="IPR025654">
    <property type="entry name" value="PEX2/10"/>
</dbReference>
<evidence type="ECO:0000256" key="2">
    <source>
        <dbReference type="ARBA" id="ARBA00004585"/>
    </source>
</evidence>
<comment type="pathway">
    <text evidence="3">Protein modification; protein ubiquitination.</text>
</comment>
<accession>A0A2V0NQA0</accession>
<keyword evidence="8" id="KW-0808">Transferase</keyword>
<name>A0A2V0NQA0_9CHLO</name>
<keyword evidence="9" id="KW-0812">Transmembrane</keyword>
<feature type="region of interest" description="Disordered" evidence="19">
    <location>
        <begin position="197"/>
        <end position="232"/>
    </location>
</feature>
<dbReference type="InterPro" id="IPR006845">
    <property type="entry name" value="Pex_N"/>
</dbReference>
<evidence type="ECO:0000256" key="16">
    <source>
        <dbReference type="ARBA" id="ARBA00023136"/>
    </source>
</evidence>
<dbReference type="InterPro" id="IPR017907">
    <property type="entry name" value="Znf_RING_CS"/>
</dbReference>
<evidence type="ECO:0000256" key="14">
    <source>
        <dbReference type="ARBA" id="ARBA00022927"/>
    </source>
</evidence>
<reference evidence="21 22" key="1">
    <citation type="journal article" date="2018" name="Sci. Rep.">
        <title>Raphidocelis subcapitata (=Pseudokirchneriella subcapitata) provides an insight into genome evolution and environmental adaptations in the Sphaeropleales.</title>
        <authorList>
            <person name="Suzuki S."/>
            <person name="Yamaguchi H."/>
            <person name="Nakajima N."/>
            <person name="Kawachi M."/>
        </authorList>
    </citation>
    <scope>NUCLEOTIDE SEQUENCE [LARGE SCALE GENOMIC DNA]</scope>
    <source>
        <strain evidence="21 22">NIES-35</strain>
    </source>
</reference>
<gene>
    <name evidence="21" type="ORF">Rsub_02974</name>
</gene>
<comment type="subcellular location">
    <subcellularLocation>
        <location evidence="2">Peroxisome membrane</location>
        <topology evidence="2">Multi-pass membrane protein</topology>
    </subcellularLocation>
</comment>